<comment type="caution">
    <text evidence="1">The sequence shown here is derived from an EMBL/GenBank/DDBJ whole genome shotgun (WGS) entry which is preliminary data.</text>
</comment>
<dbReference type="Proteomes" id="UP000526892">
    <property type="component" value="Unassembled WGS sequence"/>
</dbReference>
<gene>
    <name evidence="1" type="ORF">HZS80_02570</name>
</gene>
<evidence type="ECO:0000313" key="1">
    <source>
        <dbReference type="EMBL" id="NYS76618.1"/>
    </source>
</evidence>
<sequence>MVISAPPVTRSQACSRPSSGYPVVCWYGIAIALHTASLAARVYASGGDSNMYQRLAYTDLMRPVRNAELLASVLSYCLGRKAAFLCVRLWPTMLRETILETRVGQSLRSR</sequence>
<evidence type="ECO:0000313" key="2">
    <source>
        <dbReference type="Proteomes" id="UP000526892"/>
    </source>
</evidence>
<name>A0A7Z0LQG1_9GAMM</name>
<dbReference type="AlphaFoldDB" id="A0A7Z0LQG1"/>
<keyword evidence="2" id="KW-1185">Reference proteome</keyword>
<dbReference type="RefSeq" id="WP_179915091.1">
    <property type="nucleotide sequence ID" value="NZ_JACCDE010000003.1"/>
</dbReference>
<proteinExistence type="predicted"/>
<dbReference type="EMBL" id="JACCDE010000003">
    <property type="protein sequence ID" value="NYS76618.1"/>
    <property type="molecule type" value="Genomic_DNA"/>
</dbReference>
<protein>
    <submittedName>
        <fullName evidence="1">Uncharacterized protein</fullName>
    </submittedName>
</protein>
<reference evidence="1 2" key="1">
    <citation type="journal article" date="2003" name="Extremophiles">
        <title>Halomonas glaciei sp. nov. isolated from fast ice of Adelie Land, Antarctica.</title>
        <authorList>
            <person name="Reddy G.S."/>
            <person name="Raghavan P.U."/>
            <person name="Sarita N.B."/>
            <person name="Prakash J.S."/>
            <person name="Nagesh N."/>
            <person name="Delille D."/>
            <person name="Shivaji S."/>
        </authorList>
    </citation>
    <scope>NUCLEOTIDE SEQUENCE [LARGE SCALE GENOMIC DNA]</scope>
    <source>
        <strain evidence="1 2">DD39</strain>
    </source>
</reference>
<organism evidence="1 2">
    <name type="scientific">Vreelandella glaciei</name>
    <dbReference type="NCBI Taxonomy" id="186761"/>
    <lineage>
        <taxon>Bacteria</taxon>
        <taxon>Pseudomonadati</taxon>
        <taxon>Pseudomonadota</taxon>
        <taxon>Gammaproteobacteria</taxon>
        <taxon>Oceanospirillales</taxon>
        <taxon>Halomonadaceae</taxon>
        <taxon>Vreelandella</taxon>
    </lineage>
</organism>
<accession>A0A7Z0LQG1</accession>